<comment type="caution">
    <text evidence="4">The sequence shown here is derived from an EMBL/GenBank/DDBJ whole genome shotgun (WGS) entry which is preliminary data.</text>
</comment>
<evidence type="ECO:0000256" key="3">
    <source>
        <dbReference type="RuleBase" id="RU000363"/>
    </source>
</evidence>
<keyword evidence="5" id="KW-1185">Reference proteome</keyword>
<dbReference type="InterPro" id="IPR002347">
    <property type="entry name" value="SDR_fam"/>
</dbReference>
<accession>A0ABP1NTT2</accession>
<evidence type="ECO:0008006" key="6">
    <source>
        <dbReference type="Google" id="ProtNLM"/>
    </source>
</evidence>
<reference evidence="4 5" key="1">
    <citation type="submission" date="2024-08" db="EMBL/GenBank/DDBJ databases">
        <authorList>
            <person name="Will J Nash"/>
            <person name="Angela Man"/>
            <person name="Seanna McTaggart"/>
            <person name="Kendall Baker"/>
            <person name="Tom Barker"/>
            <person name="Leah Catchpole"/>
            <person name="Alex Durrant"/>
            <person name="Karim Gharbi"/>
            <person name="Naomi Irish"/>
            <person name="Gemy Kaithakottil"/>
            <person name="Debby Ku"/>
            <person name="Aaliyah Providence"/>
            <person name="Felix Shaw"/>
            <person name="David Swarbreck"/>
            <person name="Chris Watkins"/>
            <person name="Ann M. McCartney"/>
            <person name="Giulio Formenti"/>
            <person name="Alice Mouton"/>
            <person name="Noel Vella"/>
            <person name="Bjorn M von Reumont"/>
            <person name="Adriana Vella"/>
            <person name="Wilfried Haerty"/>
        </authorList>
    </citation>
    <scope>NUCLEOTIDE SEQUENCE [LARGE SCALE GENOMIC DNA]</scope>
</reference>
<sequence>MDNIKNKVALITGGASGLGLKYAEGLLQNGAKAVALLDFNTSIGEKSAASLEKEFGKGKVIFVPCDVSNSQQMTDAFKKVWDTWNALDIVINNAGICNDKKWHQTINVNVGGVIHGTLLAIQYMNKQRGGKGGTVVNIASIVSFRIYKEIPVYCASKHDVLAFSQCVEKFVDRTGVRVLVLCPGATTTNLFESFNQSLLDFLDESDAQNLIKDLPFQQPEIVQDAMMKLIQKGKNGAVWVIEENKPICSVEINYKLTEVKL</sequence>
<evidence type="ECO:0000256" key="2">
    <source>
        <dbReference type="ARBA" id="ARBA00023002"/>
    </source>
</evidence>
<protein>
    <recommendedName>
        <fullName evidence="6">15-hydroxyprostaglandin dehydrogenase [NAD(+)]-like</fullName>
    </recommendedName>
</protein>
<dbReference type="Pfam" id="PF00106">
    <property type="entry name" value="adh_short"/>
    <property type="match status" value="1"/>
</dbReference>
<keyword evidence="2" id="KW-0560">Oxidoreductase</keyword>
<dbReference type="Proteomes" id="UP001642520">
    <property type="component" value="Unassembled WGS sequence"/>
</dbReference>
<evidence type="ECO:0000313" key="5">
    <source>
        <dbReference type="Proteomes" id="UP001642520"/>
    </source>
</evidence>
<dbReference type="Gene3D" id="3.40.50.720">
    <property type="entry name" value="NAD(P)-binding Rossmann-like Domain"/>
    <property type="match status" value="1"/>
</dbReference>
<evidence type="ECO:0000256" key="1">
    <source>
        <dbReference type="ARBA" id="ARBA00006484"/>
    </source>
</evidence>
<dbReference type="PANTHER" id="PTHR44229">
    <property type="entry name" value="15-HYDROXYPROSTAGLANDIN DEHYDROGENASE [NAD(+)]"/>
    <property type="match status" value="1"/>
</dbReference>
<dbReference type="SUPFAM" id="SSF51735">
    <property type="entry name" value="NAD(P)-binding Rossmann-fold domains"/>
    <property type="match status" value="1"/>
</dbReference>
<evidence type="ECO:0000313" key="4">
    <source>
        <dbReference type="EMBL" id="CAL7943417.1"/>
    </source>
</evidence>
<dbReference type="PANTHER" id="PTHR44229:SF8">
    <property type="entry name" value="ALCOHOL DEHYDROGENASE-RELATED"/>
    <property type="match status" value="1"/>
</dbReference>
<gene>
    <name evidence="4" type="ORF">XYLVIOL_LOCUS6077</name>
</gene>
<proteinExistence type="inferred from homology"/>
<dbReference type="PRINTS" id="PR01167">
    <property type="entry name" value="INSADHFAMILY"/>
</dbReference>
<name>A0ABP1NTT2_XYLVO</name>
<dbReference type="PRINTS" id="PR00080">
    <property type="entry name" value="SDRFAMILY"/>
</dbReference>
<dbReference type="InterPro" id="IPR036291">
    <property type="entry name" value="NAD(P)-bd_dom_sf"/>
</dbReference>
<dbReference type="EMBL" id="CAXAJV020001293">
    <property type="protein sequence ID" value="CAL7943417.1"/>
    <property type="molecule type" value="Genomic_DNA"/>
</dbReference>
<comment type="similarity">
    <text evidence="1 3">Belongs to the short-chain dehydrogenases/reductases (SDR) family.</text>
</comment>
<organism evidence="4 5">
    <name type="scientific">Xylocopa violacea</name>
    <name type="common">Violet carpenter bee</name>
    <name type="synonym">Apis violacea</name>
    <dbReference type="NCBI Taxonomy" id="135666"/>
    <lineage>
        <taxon>Eukaryota</taxon>
        <taxon>Metazoa</taxon>
        <taxon>Ecdysozoa</taxon>
        <taxon>Arthropoda</taxon>
        <taxon>Hexapoda</taxon>
        <taxon>Insecta</taxon>
        <taxon>Pterygota</taxon>
        <taxon>Neoptera</taxon>
        <taxon>Endopterygota</taxon>
        <taxon>Hymenoptera</taxon>
        <taxon>Apocrita</taxon>
        <taxon>Aculeata</taxon>
        <taxon>Apoidea</taxon>
        <taxon>Anthophila</taxon>
        <taxon>Apidae</taxon>
        <taxon>Xylocopa</taxon>
        <taxon>Xylocopa</taxon>
    </lineage>
</organism>